<keyword evidence="2" id="KW-1185">Reference proteome</keyword>
<organism evidence="1 2">
    <name type="scientific">Aspergillus flavus (strain ATCC 200026 / FGSC A1120 / IAM 13836 / NRRL 3357 / JCM 12722 / SRRC 167)</name>
    <dbReference type="NCBI Taxonomy" id="332952"/>
    <lineage>
        <taxon>Eukaryota</taxon>
        <taxon>Fungi</taxon>
        <taxon>Dikarya</taxon>
        <taxon>Ascomycota</taxon>
        <taxon>Pezizomycotina</taxon>
        <taxon>Eurotiomycetes</taxon>
        <taxon>Eurotiomycetidae</taxon>
        <taxon>Eurotiales</taxon>
        <taxon>Aspergillaceae</taxon>
        <taxon>Aspergillus</taxon>
        <taxon>Aspergillus subgen. Circumdati</taxon>
    </lineage>
</organism>
<dbReference type="AlphaFoldDB" id="A0A7U2QYF8"/>
<gene>
    <name evidence="1" type="ORF">F9C07_11365</name>
</gene>
<name>A0A7U2QYF8_ASPFN</name>
<proteinExistence type="predicted"/>
<sequence>MRATIVGWHRGRVKSRGGIPGHRIPRRAKHRAARISQDAIWTMRIEGHREVVTGTTQSFSDTQDFVSRQLHPHLPVRRPTTTDPSLYLKARHGLWKI</sequence>
<evidence type="ECO:0000313" key="1">
    <source>
        <dbReference type="EMBL" id="QRD89279.1"/>
    </source>
</evidence>
<dbReference type="Proteomes" id="UP000596276">
    <property type="component" value="Chromosome 1"/>
</dbReference>
<dbReference type="VEuPathDB" id="FungiDB:F9C07_11365"/>
<reference evidence="2" key="1">
    <citation type="journal article" date="2021" name="G3 (Bethesda)">
        <title>Chromosome assembled and annotated genome sequence of Aspergillus flavus NRRL 3357.</title>
        <authorList>
            <person name="Skerker J.M."/>
            <person name="Pianalto K.M."/>
            <person name="Mondo S.J."/>
            <person name="Yang K."/>
            <person name="Arkin A.P."/>
            <person name="Keller N.P."/>
            <person name="Grigoriev I.V."/>
            <person name="Louise Glass N.L."/>
        </authorList>
    </citation>
    <scope>NUCLEOTIDE SEQUENCE [LARGE SCALE GENOMIC DNA]</scope>
    <source>
        <strain evidence="2">ATCC 200026 / FGSC A1120 / IAM 13836 / NRRL 3357 / JCM 12722 / SRRC 167</strain>
    </source>
</reference>
<accession>A0A7U2QYF8</accession>
<dbReference type="EMBL" id="CP044619">
    <property type="protein sequence ID" value="QRD89279.1"/>
    <property type="molecule type" value="Genomic_DNA"/>
</dbReference>
<evidence type="ECO:0000313" key="2">
    <source>
        <dbReference type="Proteomes" id="UP000596276"/>
    </source>
</evidence>
<protein>
    <submittedName>
        <fullName evidence="1">Uncharacterized protein</fullName>
    </submittedName>
</protein>